<sequence length="110" mass="12421">MPRRESAQNRSQSGLIVGSRARQHDVKYEIYMSTRAQLKAVLLIVHNKSPKSPPQSSVCAPGCDCYNLTTDVSLGVCLLQAQLQEESHLQLWQHWVLVHLQSVTHEISMK</sequence>
<protein>
    <submittedName>
        <fullName evidence="1">Uncharacterized protein</fullName>
    </submittedName>
</protein>
<name>A0A4C1YSQ4_EUMVA</name>
<accession>A0A4C1YSQ4</accession>
<dbReference type="EMBL" id="BGZK01001352">
    <property type="protein sequence ID" value="GBP77892.1"/>
    <property type="molecule type" value="Genomic_DNA"/>
</dbReference>
<evidence type="ECO:0000313" key="2">
    <source>
        <dbReference type="Proteomes" id="UP000299102"/>
    </source>
</evidence>
<dbReference type="AlphaFoldDB" id="A0A4C1YSQ4"/>
<organism evidence="1 2">
    <name type="scientific">Eumeta variegata</name>
    <name type="common">Bagworm moth</name>
    <name type="synonym">Eumeta japonica</name>
    <dbReference type="NCBI Taxonomy" id="151549"/>
    <lineage>
        <taxon>Eukaryota</taxon>
        <taxon>Metazoa</taxon>
        <taxon>Ecdysozoa</taxon>
        <taxon>Arthropoda</taxon>
        <taxon>Hexapoda</taxon>
        <taxon>Insecta</taxon>
        <taxon>Pterygota</taxon>
        <taxon>Neoptera</taxon>
        <taxon>Endopterygota</taxon>
        <taxon>Lepidoptera</taxon>
        <taxon>Glossata</taxon>
        <taxon>Ditrysia</taxon>
        <taxon>Tineoidea</taxon>
        <taxon>Psychidae</taxon>
        <taxon>Oiketicinae</taxon>
        <taxon>Eumeta</taxon>
    </lineage>
</organism>
<evidence type="ECO:0000313" key="1">
    <source>
        <dbReference type="EMBL" id="GBP77892.1"/>
    </source>
</evidence>
<reference evidence="1 2" key="1">
    <citation type="journal article" date="2019" name="Commun. Biol.">
        <title>The bagworm genome reveals a unique fibroin gene that provides high tensile strength.</title>
        <authorList>
            <person name="Kono N."/>
            <person name="Nakamura H."/>
            <person name="Ohtoshi R."/>
            <person name="Tomita M."/>
            <person name="Numata K."/>
            <person name="Arakawa K."/>
        </authorList>
    </citation>
    <scope>NUCLEOTIDE SEQUENCE [LARGE SCALE GENOMIC DNA]</scope>
</reference>
<proteinExistence type="predicted"/>
<comment type="caution">
    <text evidence="1">The sequence shown here is derived from an EMBL/GenBank/DDBJ whole genome shotgun (WGS) entry which is preliminary data.</text>
</comment>
<gene>
    <name evidence="1" type="ORF">EVAR_54275_1</name>
</gene>
<keyword evidence="2" id="KW-1185">Reference proteome</keyword>
<dbReference type="Proteomes" id="UP000299102">
    <property type="component" value="Unassembled WGS sequence"/>
</dbReference>